<keyword evidence="6" id="KW-1185">Reference proteome</keyword>
<evidence type="ECO:0000313" key="5">
    <source>
        <dbReference type="EMBL" id="QDZ25909.1"/>
    </source>
</evidence>
<dbReference type="Proteomes" id="UP000316726">
    <property type="component" value="Chromosome 19"/>
</dbReference>
<feature type="compositionally biased region" description="Basic residues" evidence="2">
    <location>
        <begin position="94"/>
        <end position="104"/>
    </location>
</feature>
<feature type="compositionally biased region" description="Low complexity" evidence="2">
    <location>
        <begin position="141"/>
        <end position="151"/>
    </location>
</feature>
<reference evidence="5 6" key="1">
    <citation type="submission" date="2018-07" db="EMBL/GenBank/DDBJ databases">
        <title>The complete nuclear genome of the prasinophyte Chloropicon primus (CCMP1205).</title>
        <authorList>
            <person name="Pombert J.-F."/>
            <person name="Otis C."/>
            <person name="Turmel M."/>
            <person name="Lemieux C."/>
        </authorList>
    </citation>
    <scope>NUCLEOTIDE SEQUENCE [LARGE SCALE GENOMIC DNA]</scope>
    <source>
        <strain evidence="5 6">CCMP1205</strain>
    </source>
</reference>
<proteinExistence type="inferred from homology"/>
<feature type="region of interest" description="Disordered" evidence="2">
    <location>
        <begin position="618"/>
        <end position="681"/>
    </location>
</feature>
<dbReference type="Pfam" id="PF25779">
    <property type="entry name" value="Tubulin-bind_CPAP"/>
    <property type="match status" value="1"/>
</dbReference>
<dbReference type="Pfam" id="PF07202">
    <property type="entry name" value="Tcp10_C"/>
    <property type="match status" value="1"/>
</dbReference>
<dbReference type="InterPro" id="IPR009852">
    <property type="entry name" value="CENPJ_C_dom"/>
</dbReference>
<feature type="compositionally biased region" description="Basic and acidic residues" evidence="2">
    <location>
        <begin position="574"/>
        <end position="599"/>
    </location>
</feature>
<name>A0A5B8MZJ1_9CHLO</name>
<dbReference type="STRING" id="1764295.A0A5B8MZJ1"/>
<feature type="domain" description="CENPJ tubulin-binding region" evidence="4">
    <location>
        <begin position="32"/>
        <end position="78"/>
    </location>
</feature>
<evidence type="ECO:0000259" key="3">
    <source>
        <dbReference type="Pfam" id="PF07202"/>
    </source>
</evidence>
<feature type="compositionally biased region" description="Acidic residues" evidence="2">
    <location>
        <begin position="232"/>
        <end position="245"/>
    </location>
</feature>
<gene>
    <name evidence="5" type="ORF">A3770_19p84270</name>
</gene>
<feature type="domain" description="Centromere protein J C-terminal" evidence="3">
    <location>
        <begin position="723"/>
        <end position="751"/>
    </location>
</feature>
<feature type="region of interest" description="Disordered" evidence="2">
    <location>
        <begin position="223"/>
        <end position="249"/>
    </location>
</feature>
<dbReference type="InterPro" id="IPR026581">
    <property type="entry name" value="TCP10L/CENPJ"/>
</dbReference>
<dbReference type="Gene3D" id="2.60.450.20">
    <property type="match status" value="1"/>
</dbReference>
<feature type="compositionally biased region" description="Basic and acidic residues" evidence="2">
    <location>
        <begin position="450"/>
        <end position="465"/>
    </location>
</feature>
<feature type="compositionally biased region" description="Basic and acidic residues" evidence="2">
    <location>
        <begin position="641"/>
        <end position="650"/>
    </location>
</feature>
<dbReference type="OrthoDB" id="10252174at2759"/>
<dbReference type="PANTHER" id="PTHR10331:SF6">
    <property type="entry name" value="SPINDLE ASSEMBLY ABNORMAL 4"/>
    <property type="match status" value="1"/>
</dbReference>
<feature type="compositionally biased region" description="Basic and acidic residues" evidence="2">
    <location>
        <begin position="483"/>
        <end position="492"/>
    </location>
</feature>
<dbReference type="EMBL" id="CP031052">
    <property type="protein sequence ID" value="QDZ25909.1"/>
    <property type="molecule type" value="Genomic_DNA"/>
</dbReference>
<feature type="compositionally biased region" description="Acidic residues" evidence="2">
    <location>
        <begin position="168"/>
        <end position="185"/>
    </location>
</feature>
<feature type="region of interest" description="Disordered" evidence="2">
    <location>
        <begin position="559"/>
        <end position="599"/>
    </location>
</feature>
<dbReference type="AlphaFoldDB" id="A0A5B8MZJ1"/>
<feature type="compositionally biased region" description="Acidic residues" evidence="2">
    <location>
        <begin position="369"/>
        <end position="378"/>
    </location>
</feature>
<dbReference type="PANTHER" id="PTHR10331">
    <property type="entry name" value="T COMPLEX PROTEIN 10"/>
    <property type="match status" value="1"/>
</dbReference>
<organism evidence="5 6">
    <name type="scientific">Chloropicon primus</name>
    <dbReference type="NCBI Taxonomy" id="1764295"/>
    <lineage>
        <taxon>Eukaryota</taxon>
        <taxon>Viridiplantae</taxon>
        <taxon>Chlorophyta</taxon>
        <taxon>Chloropicophyceae</taxon>
        <taxon>Chloropicales</taxon>
        <taxon>Chloropicaceae</taxon>
        <taxon>Chloropicon</taxon>
    </lineage>
</organism>
<evidence type="ECO:0000259" key="4">
    <source>
        <dbReference type="Pfam" id="PF25779"/>
    </source>
</evidence>
<feature type="compositionally biased region" description="Low complexity" evidence="2">
    <location>
        <begin position="656"/>
        <end position="669"/>
    </location>
</feature>
<feature type="region of interest" description="Disordered" evidence="2">
    <location>
        <begin position="51"/>
        <end position="205"/>
    </location>
</feature>
<feature type="region of interest" description="Disordered" evidence="2">
    <location>
        <begin position="1"/>
        <end position="35"/>
    </location>
</feature>
<feature type="region of interest" description="Disordered" evidence="2">
    <location>
        <begin position="287"/>
        <end position="309"/>
    </location>
</feature>
<comment type="similarity">
    <text evidence="1">Belongs to the TCP10 family.</text>
</comment>
<evidence type="ECO:0000313" key="6">
    <source>
        <dbReference type="Proteomes" id="UP000316726"/>
    </source>
</evidence>
<protein>
    <submittedName>
        <fullName evidence="5">Putative T-complex protein</fullName>
    </submittedName>
</protein>
<evidence type="ECO:0000256" key="1">
    <source>
        <dbReference type="ARBA" id="ARBA00005627"/>
    </source>
</evidence>
<sequence length="787" mass="88444">MVEEEAAAVLTPEAERVLGTSSKDADFDDTPVKTRGHELTFEELIEQQLKLEEERRGEASSTTVATGRPKFKFLRKGEREGRRGGSAQGEGGAKRKTLGPRKQRGSGSRKAVGAARVPEEKPAAAVEVDEAGRHDDGYGQPSSKKSPSPVKIEAHALSPSQTKYVEQFYEDYLDDDEEEEEEVGFEEVSSGRAQSPDGSETEFREAHTFKEVFGQQLERLDRELAEGSVSYESEEEYDSLDDEEGQSPVEVGMRGHLSAERRANWEKKTVQEELELREFEQLERQIQEELEGAASGATADEGGVQEDDHLYQDMSRHLDLSVGGGSGLHAGDSGMPTMLQQASFSGKSFSETMKGISLETQFDDTTKWEEEEDDEAVDVEVVPQMRDEDGAAGVGSYAEQHARALHGRGADNGANGAKDRKAKARKVGAGKGGRSSAPRKAEPSSSNGDGHGDQDRPMSAREEKHIKLLDEEIKKVVEERKKFKRMQTDYKKRVSSLEQAEQEFDRRREAEIENIQVMKEKAEKKIKRDKRVLDQQSRTLLSKLPSKKDREEIQQLEEQLEKEKAAHKRKERTHKMNEDRLRRQVAELTKRNEELKDEIRRLEKRQLEAFEKRLERDHAKAERGVTHNRHQSAAAAVQPLSEKENREQRQPRKKPAQQSGGANSNSSKKGPSKVTYPNGTQKHVYLNGDTVIHFNNGDVKKSTKGTTEYYYAEVDTWHSTHDNGIEVFHFPSGQIEAHFPNGAKEVLFPDGIAHRLTDPDGEEHQLIDPKDLCEVFSKPKPQLTVVS</sequence>
<dbReference type="InterPro" id="IPR047002">
    <property type="entry name" value="Tcp10_C_sf"/>
</dbReference>
<feature type="region of interest" description="Disordered" evidence="2">
    <location>
        <begin position="483"/>
        <end position="506"/>
    </location>
</feature>
<evidence type="ECO:0000256" key="2">
    <source>
        <dbReference type="SAM" id="MobiDB-lite"/>
    </source>
</evidence>
<feature type="region of interest" description="Disordered" evidence="2">
    <location>
        <begin position="322"/>
        <end position="465"/>
    </location>
</feature>
<dbReference type="InterPro" id="IPR058029">
    <property type="entry name" value="Tubulin-bd_CENPJ"/>
</dbReference>
<feature type="compositionally biased region" description="Polar residues" evidence="2">
    <location>
        <begin position="338"/>
        <end position="351"/>
    </location>
</feature>
<accession>A0A5B8MZJ1</accession>